<reference evidence="1 2" key="1">
    <citation type="submission" date="2018-08" db="EMBL/GenBank/DDBJ databases">
        <title>A genome reference for cultivated species of the human gut microbiota.</title>
        <authorList>
            <person name="Zou Y."/>
            <person name="Xue W."/>
            <person name="Luo G."/>
        </authorList>
    </citation>
    <scope>NUCLEOTIDE SEQUENCE [LARGE SCALE GENOMIC DNA]</scope>
    <source>
        <strain evidence="1 2">AM28-23</strain>
    </source>
</reference>
<accession>A0A414J4K0</accession>
<dbReference type="Proteomes" id="UP000283745">
    <property type="component" value="Unassembled WGS sequence"/>
</dbReference>
<dbReference type="RefSeq" id="WP_118040374.1">
    <property type="nucleotide sequence ID" value="NZ_CABJFK010000008.1"/>
</dbReference>
<dbReference type="EMBL" id="QSKF01000008">
    <property type="protein sequence ID" value="RHE39351.1"/>
    <property type="molecule type" value="Genomic_DNA"/>
</dbReference>
<organism evidence="1 2">
    <name type="scientific">Blautia obeum</name>
    <dbReference type="NCBI Taxonomy" id="40520"/>
    <lineage>
        <taxon>Bacteria</taxon>
        <taxon>Bacillati</taxon>
        <taxon>Bacillota</taxon>
        <taxon>Clostridia</taxon>
        <taxon>Lachnospirales</taxon>
        <taxon>Lachnospiraceae</taxon>
        <taxon>Blautia</taxon>
    </lineage>
</organism>
<dbReference type="Pfam" id="PF18988">
    <property type="entry name" value="DUF5721"/>
    <property type="match status" value="1"/>
</dbReference>
<gene>
    <name evidence="1" type="ORF">DW740_11480</name>
</gene>
<name>A0A414J4K0_9FIRM</name>
<evidence type="ECO:0000313" key="2">
    <source>
        <dbReference type="Proteomes" id="UP000283745"/>
    </source>
</evidence>
<dbReference type="InterPro" id="IPR043779">
    <property type="entry name" value="DUF5721"/>
</dbReference>
<proteinExistence type="predicted"/>
<comment type="caution">
    <text evidence="1">The sequence shown here is derived from an EMBL/GenBank/DDBJ whole genome shotgun (WGS) entry which is preliminary data.</text>
</comment>
<evidence type="ECO:0000313" key="1">
    <source>
        <dbReference type="EMBL" id="RHE39351.1"/>
    </source>
</evidence>
<dbReference type="AlphaFoldDB" id="A0A414J4K0"/>
<sequence>MLVLKINDVKNFMNQLLIGQTFDDFSLVEASITTFCSFTIDGKLHRDFFDSDSKQLADQNAPYCPWKELKAYCYSIIRGKLPPLHFRITFQLSPSQLTQILPAFSDVITVPAIRGLNLNLQYKNHELFCTSGISSDGFLPDKSSELIWESFITDYFRARQINFDRL</sequence>
<protein>
    <submittedName>
        <fullName evidence="1">Uncharacterized protein</fullName>
    </submittedName>
</protein>